<dbReference type="InterPro" id="IPR032675">
    <property type="entry name" value="LRR_dom_sf"/>
</dbReference>
<reference evidence="1 2" key="1">
    <citation type="journal article" date="2012" name="Science">
        <title>The Paleozoic origin of enzymatic lignin decomposition reconstructed from 31 fungal genomes.</title>
        <authorList>
            <person name="Floudas D."/>
            <person name="Binder M."/>
            <person name="Riley R."/>
            <person name="Barry K."/>
            <person name="Blanchette R.A."/>
            <person name="Henrissat B."/>
            <person name="Martinez A.T."/>
            <person name="Otillar R."/>
            <person name="Spatafora J.W."/>
            <person name="Yadav J.S."/>
            <person name="Aerts A."/>
            <person name="Benoit I."/>
            <person name="Boyd A."/>
            <person name="Carlson A."/>
            <person name="Copeland A."/>
            <person name="Coutinho P.M."/>
            <person name="de Vries R.P."/>
            <person name="Ferreira P."/>
            <person name="Findley K."/>
            <person name="Foster B."/>
            <person name="Gaskell J."/>
            <person name="Glotzer D."/>
            <person name="Gorecki P."/>
            <person name="Heitman J."/>
            <person name="Hesse C."/>
            <person name="Hori C."/>
            <person name="Igarashi K."/>
            <person name="Jurgens J.A."/>
            <person name="Kallen N."/>
            <person name="Kersten P."/>
            <person name="Kohler A."/>
            <person name="Kuees U."/>
            <person name="Kumar T.K.A."/>
            <person name="Kuo A."/>
            <person name="LaButti K."/>
            <person name="Larrondo L.F."/>
            <person name="Lindquist E."/>
            <person name="Ling A."/>
            <person name="Lombard V."/>
            <person name="Lucas S."/>
            <person name="Lundell T."/>
            <person name="Martin R."/>
            <person name="McLaughlin D.J."/>
            <person name="Morgenstern I."/>
            <person name="Morin E."/>
            <person name="Murat C."/>
            <person name="Nagy L.G."/>
            <person name="Nolan M."/>
            <person name="Ohm R.A."/>
            <person name="Patyshakuliyeva A."/>
            <person name="Rokas A."/>
            <person name="Ruiz-Duenas F.J."/>
            <person name="Sabat G."/>
            <person name="Salamov A."/>
            <person name="Samejima M."/>
            <person name="Schmutz J."/>
            <person name="Slot J.C."/>
            <person name="St John F."/>
            <person name="Stenlid J."/>
            <person name="Sun H."/>
            <person name="Sun S."/>
            <person name="Syed K."/>
            <person name="Tsang A."/>
            <person name="Wiebenga A."/>
            <person name="Young D."/>
            <person name="Pisabarro A."/>
            <person name="Eastwood D.C."/>
            <person name="Martin F."/>
            <person name="Cullen D."/>
            <person name="Grigoriev I.V."/>
            <person name="Hibbett D.S."/>
        </authorList>
    </citation>
    <scope>NUCLEOTIDE SEQUENCE</scope>
    <source>
        <strain evidence="2">FP-58527</strain>
    </source>
</reference>
<keyword evidence="2" id="KW-1185">Reference proteome</keyword>
<dbReference type="SUPFAM" id="SSF81383">
    <property type="entry name" value="F-box domain"/>
    <property type="match status" value="1"/>
</dbReference>
<dbReference type="OrthoDB" id="3193283at2759"/>
<protein>
    <submittedName>
        <fullName evidence="1">Uncharacterized protein</fullName>
    </submittedName>
</protein>
<sequence>MQFLNVAGPANHVAAINQLPFELLALVFATIPETDTHPRPLNDVMLVCQHWRAVALEHPHWWSEMTIQPTTPPYGVAKWLERSKDAPLRLTLLDPRDEDFIIAEEEPTATLPGHLYANVRALRDHAHRIEHFELSGHSLKTTADILSALSGAAAPRLQSLQVEPVKDRWTLAPQTLLDTFYTIRVFQGHTQGIRKLAIAYVRFPLAPYSNLRELRLAHQRNLASGDLLSLLTRSPALEVLDLEDSHVDWPKHVVYPADTVALPRLRDLLLGGPQLQVLHTLGHLDFPATTLVEVRLEGRAQIDGREAVYEHVDNDLPQNQGGGDSGRDPIPHCHSLRAVASNIEDITLDYTDEQPEFQDDIILTLSSPDVSLVVTWRWSMFSDPSEGGMWHDLVPLPAVQRLRINCIPVSLPISQVEWRTFFGLMPSLHTIEVTHDVIFYPERCYIVPEVEEPADLFEQMFLALSRPTPDPVTRAWKLPCPNLHSVVISHRTWGPFGEKWHGLISACNTGRRGRTRRPIELSFEPCMCVDCEKWAEAEAAMAAAAAAGL</sequence>
<dbReference type="HOGENOM" id="CLU_496094_0_0_1"/>
<dbReference type="EMBL" id="KE504229">
    <property type="protein sequence ID" value="EPS94554.1"/>
    <property type="molecule type" value="Genomic_DNA"/>
</dbReference>
<dbReference type="eggNOG" id="ENOG502R1UN">
    <property type="taxonomic scope" value="Eukaryota"/>
</dbReference>
<evidence type="ECO:0000313" key="1">
    <source>
        <dbReference type="EMBL" id="EPS94554.1"/>
    </source>
</evidence>
<gene>
    <name evidence="1" type="ORF">FOMPIDRAFT_84997</name>
</gene>
<accession>S8F6K9</accession>
<dbReference type="InterPro" id="IPR036047">
    <property type="entry name" value="F-box-like_dom_sf"/>
</dbReference>
<organism evidence="1 2">
    <name type="scientific">Fomitopsis schrenkii</name>
    <name type="common">Brown rot fungus</name>
    <dbReference type="NCBI Taxonomy" id="2126942"/>
    <lineage>
        <taxon>Eukaryota</taxon>
        <taxon>Fungi</taxon>
        <taxon>Dikarya</taxon>
        <taxon>Basidiomycota</taxon>
        <taxon>Agaricomycotina</taxon>
        <taxon>Agaricomycetes</taxon>
        <taxon>Polyporales</taxon>
        <taxon>Fomitopsis</taxon>
    </lineage>
</organism>
<proteinExistence type="predicted"/>
<dbReference type="InParanoid" id="S8F6K9"/>
<dbReference type="SUPFAM" id="SSF52047">
    <property type="entry name" value="RNI-like"/>
    <property type="match status" value="1"/>
</dbReference>
<dbReference type="Proteomes" id="UP000015241">
    <property type="component" value="Unassembled WGS sequence"/>
</dbReference>
<dbReference type="AlphaFoldDB" id="S8F6K9"/>
<dbReference type="Gene3D" id="3.80.10.10">
    <property type="entry name" value="Ribonuclease Inhibitor"/>
    <property type="match status" value="1"/>
</dbReference>
<name>S8F6K9_FOMSC</name>
<evidence type="ECO:0000313" key="2">
    <source>
        <dbReference type="Proteomes" id="UP000015241"/>
    </source>
</evidence>